<evidence type="ECO:0000256" key="2">
    <source>
        <dbReference type="ARBA" id="ARBA00007650"/>
    </source>
</evidence>
<feature type="binding site" evidence="12">
    <location>
        <position position="494"/>
    </location>
    <ligand>
        <name>ATP</name>
        <dbReference type="ChEBI" id="CHEBI:30616"/>
    </ligand>
</feature>
<evidence type="ECO:0000256" key="9">
    <source>
        <dbReference type="ARBA" id="ARBA00022967"/>
    </source>
</evidence>
<dbReference type="PANTHER" id="PTHR30612">
    <property type="entry name" value="SECA INNER MEMBRANE COMPONENT OF SEC PROTEIN SECRETION SYSTEM"/>
    <property type="match status" value="1"/>
</dbReference>
<keyword evidence="4 12" id="KW-1003">Cell membrane</keyword>
<dbReference type="InterPro" id="IPR000185">
    <property type="entry name" value="SecA"/>
</dbReference>
<feature type="domain" description="Helicase C-terminal" evidence="15">
    <location>
        <begin position="420"/>
        <end position="595"/>
    </location>
</feature>
<evidence type="ECO:0000256" key="12">
    <source>
        <dbReference type="HAMAP-Rule" id="MF_01382"/>
    </source>
</evidence>
<evidence type="ECO:0000256" key="4">
    <source>
        <dbReference type="ARBA" id="ARBA00022475"/>
    </source>
</evidence>
<evidence type="ECO:0000256" key="8">
    <source>
        <dbReference type="ARBA" id="ARBA00022927"/>
    </source>
</evidence>
<dbReference type="InterPro" id="IPR036266">
    <property type="entry name" value="SecA_Wing/Scaffold_sf"/>
</dbReference>
<keyword evidence="8 12" id="KW-0653">Protein transport</keyword>
<dbReference type="EMBL" id="CP041200">
    <property type="protein sequence ID" value="QDI64712.1"/>
    <property type="molecule type" value="Genomic_DNA"/>
</dbReference>
<dbReference type="Gene3D" id="1.10.3060.10">
    <property type="entry name" value="Helical scaffold and wing domains of SecA"/>
    <property type="match status" value="1"/>
</dbReference>
<evidence type="ECO:0000259" key="15">
    <source>
        <dbReference type="PROSITE" id="PS51194"/>
    </source>
</evidence>
<keyword evidence="11 12" id="KW-0472">Membrane</keyword>
<evidence type="ECO:0000313" key="18">
    <source>
        <dbReference type="Proteomes" id="UP000318231"/>
    </source>
</evidence>
<evidence type="ECO:0000256" key="13">
    <source>
        <dbReference type="RuleBase" id="RU003874"/>
    </source>
</evidence>
<dbReference type="InterPro" id="IPR044722">
    <property type="entry name" value="SecA_SF2_C"/>
</dbReference>
<dbReference type="EC" id="7.4.2.8" evidence="12"/>
<evidence type="ECO:0000256" key="7">
    <source>
        <dbReference type="ARBA" id="ARBA00022840"/>
    </source>
</evidence>
<keyword evidence="3 12" id="KW-0813">Transport</keyword>
<dbReference type="NCBIfam" id="TIGR00963">
    <property type="entry name" value="secA"/>
    <property type="match status" value="1"/>
</dbReference>
<evidence type="ECO:0000313" key="17">
    <source>
        <dbReference type="EMBL" id="QDI64712.1"/>
    </source>
</evidence>
<dbReference type="PROSITE" id="PS51192">
    <property type="entry name" value="HELICASE_ATP_BIND_1"/>
    <property type="match status" value="1"/>
</dbReference>
<dbReference type="PRINTS" id="PR00906">
    <property type="entry name" value="SECA"/>
</dbReference>
<dbReference type="SUPFAM" id="SSF52540">
    <property type="entry name" value="P-loop containing nucleoside triphosphate hydrolases"/>
    <property type="match status" value="2"/>
</dbReference>
<dbReference type="Pfam" id="PF21090">
    <property type="entry name" value="P-loop_SecA"/>
    <property type="match status" value="2"/>
</dbReference>
<name>A0AAP9A9M7_UREUR</name>
<feature type="domain" description="Helicase ATP-binding" evidence="14">
    <location>
        <begin position="85"/>
        <end position="243"/>
    </location>
</feature>
<accession>A0AAP9A9M7</accession>
<keyword evidence="6 12" id="KW-0547">Nucleotide-binding</keyword>
<dbReference type="PANTHER" id="PTHR30612:SF0">
    <property type="entry name" value="CHLOROPLAST PROTEIN-TRANSPORTING ATPASE"/>
    <property type="match status" value="1"/>
</dbReference>
<evidence type="ECO:0000256" key="11">
    <source>
        <dbReference type="ARBA" id="ARBA00023136"/>
    </source>
</evidence>
<dbReference type="PROSITE" id="PS51194">
    <property type="entry name" value="HELICASE_CTER"/>
    <property type="match status" value="1"/>
</dbReference>
<dbReference type="CDD" id="cd18803">
    <property type="entry name" value="SF2_C_secA"/>
    <property type="match status" value="1"/>
</dbReference>
<dbReference type="InterPro" id="IPR011130">
    <property type="entry name" value="SecA_preprotein_X-link_dom"/>
</dbReference>
<evidence type="ECO:0000256" key="5">
    <source>
        <dbReference type="ARBA" id="ARBA00022490"/>
    </source>
</evidence>
<dbReference type="AlphaFoldDB" id="A0AAP9A9M7"/>
<dbReference type="PROSITE" id="PS01312">
    <property type="entry name" value="SECA"/>
    <property type="match status" value="1"/>
</dbReference>
<dbReference type="GO" id="GO:0031522">
    <property type="term" value="C:cell envelope Sec protein transport complex"/>
    <property type="evidence" value="ECO:0007669"/>
    <property type="project" value="TreeGrafter"/>
</dbReference>
<dbReference type="InterPro" id="IPR014001">
    <property type="entry name" value="Helicase_ATP-bd"/>
</dbReference>
<dbReference type="Gene3D" id="3.90.1440.10">
    <property type="entry name" value="SecA, preprotein cross-linking domain"/>
    <property type="match status" value="1"/>
</dbReference>
<dbReference type="InterPro" id="IPR036670">
    <property type="entry name" value="SecA_X-link_sf"/>
</dbReference>
<dbReference type="GO" id="GO:0006605">
    <property type="term" value="P:protein targeting"/>
    <property type="evidence" value="ECO:0007669"/>
    <property type="project" value="UniProtKB-UniRule"/>
</dbReference>
<reference evidence="17 18" key="1">
    <citation type="submission" date="2019-07" db="EMBL/GenBank/DDBJ databases">
        <title>Comparative genomics of three clinical Ureaplasma species: analysis of their core genomes and virulence factors.</title>
        <authorList>
            <person name="Yang T."/>
            <person name="Zhang Y."/>
            <person name="Li X."/>
            <person name="Kong Y."/>
            <person name="Yu H."/>
            <person name="Ruan Z."/>
            <person name="Xie X."/>
            <person name="Zhang J."/>
        </authorList>
    </citation>
    <scope>NUCLEOTIDE SEQUENCE [LARGE SCALE GENOMIC DNA]</scope>
    <source>
        <strain evidence="17 18">132</strain>
    </source>
</reference>
<dbReference type="SUPFAM" id="SSF81767">
    <property type="entry name" value="Pre-protein crosslinking domain of SecA"/>
    <property type="match status" value="1"/>
</dbReference>
<dbReference type="Gene3D" id="3.40.50.300">
    <property type="entry name" value="P-loop containing nucleotide triphosphate hydrolases"/>
    <property type="match status" value="3"/>
</dbReference>
<evidence type="ECO:0000256" key="1">
    <source>
        <dbReference type="ARBA" id="ARBA00004170"/>
    </source>
</evidence>
<comment type="subcellular location">
    <subcellularLocation>
        <location evidence="12">Cell membrane</location>
        <topology evidence="12">Peripheral membrane protein</topology>
        <orientation evidence="12">Cytoplasmic side</orientation>
    </subcellularLocation>
    <subcellularLocation>
        <location evidence="12">Cytoplasm</location>
    </subcellularLocation>
    <subcellularLocation>
        <location evidence="1">Membrane</location>
        <topology evidence="1">Peripheral membrane protein</topology>
    </subcellularLocation>
    <text evidence="12">Distribution is 50-50.</text>
</comment>
<dbReference type="InterPro" id="IPR027417">
    <property type="entry name" value="P-loop_NTPase"/>
</dbReference>
<dbReference type="GO" id="GO:0005524">
    <property type="term" value="F:ATP binding"/>
    <property type="evidence" value="ECO:0007669"/>
    <property type="project" value="UniProtKB-UniRule"/>
</dbReference>
<dbReference type="InterPro" id="IPR001650">
    <property type="entry name" value="Helicase_C-like"/>
</dbReference>
<dbReference type="GO" id="GO:0043952">
    <property type="term" value="P:protein transport by the Sec complex"/>
    <property type="evidence" value="ECO:0007669"/>
    <property type="project" value="TreeGrafter"/>
</dbReference>
<dbReference type="RefSeq" id="WP_141926349.1">
    <property type="nucleotide sequence ID" value="NZ_CP041200.1"/>
</dbReference>
<dbReference type="Pfam" id="PF07516">
    <property type="entry name" value="SecA_SW"/>
    <property type="match status" value="1"/>
</dbReference>
<evidence type="ECO:0000259" key="14">
    <source>
        <dbReference type="PROSITE" id="PS51192"/>
    </source>
</evidence>
<dbReference type="Proteomes" id="UP000318231">
    <property type="component" value="Chromosome"/>
</dbReference>
<dbReference type="CDD" id="cd17928">
    <property type="entry name" value="DEXDc_SecA"/>
    <property type="match status" value="1"/>
</dbReference>
<comment type="catalytic activity">
    <reaction evidence="12">
        <text>ATP + H2O + cellular proteinSide 1 = ADP + phosphate + cellular proteinSide 2.</text>
        <dbReference type="EC" id="7.4.2.8"/>
    </reaction>
</comment>
<proteinExistence type="inferred from homology"/>
<dbReference type="InterPro" id="IPR011116">
    <property type="entry name" value="SecA_Wing/Scaffold"/>
</dbReference>
<sequence>MNLISKISPQNRILNHARLIAEEVLKKEDEYTHFSDQELINKSDDIIEYLANNNPLDDRLVESLCIIREVIYRVHNKRAFKVQLIGAIIVYFGDFAEMMTGEGKTLTLVLVAYLNALYKKGVHMVTVNEYLVKVGAEFATPALNFLNMSVGQITANMNEYEKRNNYDCDITYTTNSELGFDYLRDNMVTNYNSKVQRGLWFAIVDEGDSVLIDEARTPLIISGEPQEEIGNYVKADRFVKTLYPQDFTLDPESQSVALTESGVEKAQKFFNTKNYYNFENSDIIHKVTNALRANFTFFNGREYIVKKDDEGEDVIALVDQSTGRIMEGRSYSAGLQQAIQAKEQIKIEPENLTVATITYQSLFRLYKKLAAVSGTAITEVEEFLNIYNMVVVTIPTNKPIRRIDHPDYVFDNKRTKWKYVIADVIRRHENGQPILIGTASVEDSEILHQLLERVNIPHEVLNAKNHAREAEIVARAGEYKAVTIATNMAGRGTDIKLSPESLEAGGLCVIGTERSDSRRIDNQLRGRAGRQGDIGESRFFISMEDTLFSRFATDNLAKADDKLSEDVISTKFFTRLLNNTQKKVESLNYDTRKNLIDYDHVLSNQRELIYKQRDKILVSSDNKDILYRMLDSVIDDIIYQSHNEPNEDIIDVKKLIDLATQNIFYDNYLNHDEYYGLDLDEIKTKLKNDCISFFEQKEQLMTPGIFNQILSEIMISNIDEEWTKHLDVTSKIREGVNLRAYEQKAPLNIYVEDSDKLFEKLKHDVAWKTVCSIGKINYVHQEYDEVNNEFIINDNEIIDNDNAIDFENTDHSLISEQEIEDSLVNIDELNDQNTKNENND</sequence>
<protein>
    <recommendedName>
        <fullName evidence="12 13">Protein translocase subunit SecA</fullName>
        <ecNumber evidence="12">7.4.2.8</ecNumber>
    </recommendedName>
</protein>
<dbReference type="GO" id="GO:0005886">
    <property type="term" value="C:plasma membrane"/>
    <property type="evidence" value="ECO:0007669"/>
    <property type="project" value="UniProtKB-SubCell"/>
</dbReference>
<keyword evidence="5 12" id="KW-0963">Cytoplasm</keyword>
<keyword evidence="7 12" id="KW-0067">ATP-binding</keyword>
<evidence type="ECO:0000256" key="10">
    <source>
        <dbReference type="ARBA" id="ARBA00023010"/>
    </source>
</evidence>
<comment type="function">
    <text evidence="12">Part of the Sec protein translocase complex. Interacts with the SecYEG preprotein conducting channel. Has a central role in coupling the hydrolysis of ATP to the transfer of proteins into and across the cell membrane, serving as an ATP-driven molecular motor driving the stepwise translocation of polypeptide chains across the membrane.</text>
</comment>
<dbReference type="GO" id="GO:0005829">
    <property type="term" value="C:cytosol"/>
    <property type="evidence" value="ECO:0007669"/>
    <property type="project" value="TreeGrafter"/>
</dbReference>
<dbReference type="FunFam" id="3.40.50.300:FF:000429">
    <property type="entry name" value="Preprotein translocase subunit SecA"/>
    <property type="match status" value="1"/>
</dbReference>
<dbReference type="InterPro" id="IPR011115">
    <property type="entry name" value="SecA_DEAD"/>
</dbReference>
<dbReference type="SUPFAM" id="SSF81886">
    <property type="entry name" value="Helical scaffold and wing domains of SecA"/>
    <property type="match status" value="1"/>
</dbReference>
<dbReference type="GO" id="GO:0017038">
    <property type="term" value="P:protein import"/>
    <property type="evidence" value="ECO:0007669"/>
    <property type="project" value="InterPro"/>
</dbReference>
<dbReference type="GO" id="GO:0008564">
    <property type="term" value="F:protein-exporting ATPase activity"/>
    <property type="evidence" value="ECO:0007669"/>
    <property type="project" value="UniProtKB-EC"/>
</dbReference>
<dbReference type="Pfam" id="PF07517">
    <property type="entry name" value="SecA_DEAD"/>
    <property type="match status" value="1"/>
</dbReference>
<dbReference type="PROSITE" id="PS51196">
    <property type="entry name" value="SECA_MOTOR_DEAD"/>
    <property type="match status" value="1"/>
</dbReference>
<dbReference type="InterPro" id="IPR014018">
    <property type="entry name" value="SecA_motor_DEAD"/>
</dbReference>
<keyword evidence="9 12" id="KW-1278">Translocase</keyword>
<gene>
    <name evidence="12 17" type="primary">secA</name>
    <name evidence="17" type="ORF">FJM05_00650</name>
</gene>
<keyword evidence="10 12" id="KW-0811">Translocation</keyword>
<evidence type="ECO:0000259" key="16">
    <source>
        <dbReference type="PROSITE" id="PS51196"/>
    </source>
</evidence>
<evidence type="ECO:0000256" key="6">
    <source>
        <dbReference type="ARBA" id="ARBA00022741"/>
    </source>
</evidence>
<feature type="binding site" evidence="12">
    <location>
        <begin position="101"/>
        <end position="105"/>
    </location>
    <ligand>
        <name>ATP</name>
        <dbReference type="ChEBI" id="CHEBI:30616"/>
    </ligand>
</feature>
<comment type="subunit">
    <text evidence="12">Monomer and homodimer. Part of the essential Sec protein translocation apparatus which comprises SecA, SecYEG and auxiliary proteins SecDF. Other proteins may also be involved.</text>
</comment>
<dbReference type="InterPro" id="IPR020937">
    <property type="entry name" value="SecA_CS"/>
</dbReference>
<evidence type="ECO:0000256" key="3">
    <source>
        <dbReference type="ARBA" id="ARBA00022448"/>
    </source>
</evidence>
<dbReference type="SMART" id="SM00957">
    <property type="entry name" value="SecA_DEAD"/>
    <property type="match status" value="1"/>
</dbReference>
<dbReference type="SMART" id="SM00958">
    <property type="entry name" value="SecA_PP_bind"/>
    <property type="match status" value="1"/>
</dbReference>
<dbReference type="HAMAP" id="MF_01382">
    <property type="entry name" value="SecA"/>
    <property type="match status" value="1"/>
</dbReference>
<dbReference type="GO" id="GO:0065002">
    <property type="term" value="P:intracellular protein transmembrane transport"/>
    <property type="evidence" value="ECO:0007669"/>
    <property type="project" value="UniProtKB-UniRule"/>
</dbReference>
<dbReference type="Pfam" id="PF01043">
    <property type="entry name" value="SecA_PP_bind"/>
    <property type="match status" value="1"/>
</dbReference>
<organism evidence="17 18">
    <name type="scientific">Ureaplasma urealyticum</name>
    <name type="common">Ureaplasma urealyticum biotype 2</name>
    <dbReference type="NCBI Taxonomy" id="2130"/>
    <lineage>
        <taxon>Bacteria</taxon>
        <taxon>Bacillati</taxon>
        <taxon>Mycoplasmatota</taxon>
        <taxon>Mycoplasmoidales</taxon>
        <taxon>Mycoplasmoidaceae</taxon>
        <taxon>Ureaplasma</taxon>
    </lineage>
</organism>
<feature type="domain" description="SecA family profile" evidence="16">
    <location>
        <begin position="1"/>
        <end position="572"/>
    </location>
</feature>
<feature type="binding site" evidence="12">
    <location>
        <position position="83"/>
    </location>
    <ligand>
        <name>ATP</name>
        <dbReference type="ChEBI" id="CHEBI:30616"/>
    </ligand>
</feature>
<comment type="similarity">
    <text evidence="2 12 13">Belongs to the SecA family.</text>
</comment>